<sequence length="328" mass="38070">MATQQGNVLPVKKINYIYVNVHDALFDKFYRVKCLCGYQFEFQIAVTSLTTPYEKDLTLFEKTVKGDASFLLTRGVERKLTIYFDSSTHGSFVFSVLYRGFVFNAHVYYDSYLTHVDLHRISGSDTYTDALGEHVDAVVDAFWLYCYHEVNVREIFDPEETIRRKLFSKHRIYLSDIRIWRGFFFTTRRNAGAIGSDANQHLDDKRVVILEHDAPDFTETFVDLCNNNTLAMYVAYAGTILCLSRGLLLAIMTTYVAPIINTDKWYAHYKFGSDEELEQFIHLLDDFVGEYVYPKARHILFPNNEKTDLVDVMYQVMDPVWLSKGLGQ</sequence>
<comment type="caution">
    <text evidence="1">The sequence shown here is derived from an EMBL/GenBank/DDBJ whole genome shotgun (WGS) entry which is preliminary data.</text>
</comment>
<gene>
    <name evidence="1" type="ORF">PACLA_8A023624</name>
</gene>
<proteinExistence type="predicted"/>
<reference evidence="1" key="1">
    <citation type="submission" date="2020-04" db="EMBL/GenBank/DDBJ databases">
        <authorList>
            <person name="Alioto T."/>
            <person name="Alioto T."/>
            <person name="Gomez Garrido J."/>
        </authorList>
    </citation>
    <scope>NUCLEOTIDE SEQUENCE</scope>
    <source>
        <strain evidence="1">A484AB</strain>
    </source>
</reference>
<evidence type="ECO:0000313" key="2">
    <source>
        <dbReference type="Proteomes" id="UP001152795"/>
    </source>
</evidence>
<dbReference type="Proteomes" id="UP001152795">
    <property type="component" value="Unassembled WGS sequence"/>
</dbReference>
<dbReference type="AlphaFoldDB" id="A0A6S7GHN1"/>
<accession>A0A6S7GHN1</accession>
<evidence type="ECO:0000313" key="1">
    <source>
        <dbReference type="EMBL" id="CAB3990823.1"/>
    </source>
</evidence>
<name>A0A6S7GHN1_PARCT</name>
<keyword evidence="2" id="KW-1185">Reference proteome</keyword>
<dbReference type="EMBL" id="CACRXK020001732">
    <property type="protein sequence ID" value="CAB3990823.1"/>
    <property type="molecule type" value="Genomic_DNA"/>
</dbReference>
<organism evidence="1 2">
    <name type="scientific">Paramuricea clavata</name>
    <name type="common">Red gorgonian</name>
    <name type="synonym">Violescent sea-whip</name>
    <dbReference type="NCBI Taxonomy" id="317549"/>
    <lineage>
        <taxon>Eukaryota</taxon>
        <taxon>Metazoa</taxon>
        <taxon>Cnidaria</taxon>
        <taxon>Anthozoa</taxon>
        <taxon>Octocorallia</taxon>
        <taxon>Malacalcyonacea</taxon>
        <taxon>Plexauridae</taxon>
        <taxon>Paramuricea</taxon>
    </lineage>
</organism>
<protein>
    <submittedName>
        <fullName evidence="1">Uncharacterized protein</fullName>
    </submittedName>
</protein>